<evidence type="ECO:0000313" key="5">
    <source>
        <dbReference type="Proteomes" id="UP000462212"/>
    </source>
</evidence>
<dbReference type="Pfam" id="PF11882">
    <property type="entry name" value="DUF3402"/>
    <property type="match status" value="1"/>
</dbReference>
<dbReference type="GO" id="GO:0007010">
    <property type="term" value="P:cytoskeleton organization"/>
    <property type="evidence" value="ECO:0007669"/>
    <property type="project" value="TreeGrafter"/>
</dbReference>
<reference evidence="4 5" key="1">
    <citation type="submission" date="2018-05" db="EMBL/GenBank/DDBJ databases">
        <title>Genome sequencing and assembly of the regulated plant pathogen Lachnellula willkommii and related sister species for the development of diagnostic species identification markers.</title>
        <authorList>
            <person name="Giroux E."/>
            <person name="Bilodeau G."/>
        </authorList>
    </citation>
    <scope>NUCLEOTIDE SEQUENCE [LARGE SCALE GENOMIC DNA]</scope>
    <source>
        <strain evidence="4 5">CBS 197.66</strain>
    </source>
</reference>
<dbReference type="AlphaFoldDB" id="A0A8H8RTI3"/>
<feature type="non-terminal residue" evidence="4">
    <location>
        <position position="1"/>
    </location>
</feature>
<comment type="caution">
    <text evidence="4">The sequence shown here is derived from an EMBL/GenBank/DDBJ whole genome shotgun (WGS) entry which is preliminary data.</text>
</comment>
<accession>A0A8H8RTI3</accession>
<organism evidence="4 5">
    <name type="scientific">Lachnellula subtilissima</name>
    <dbReference type="NCBI Taxonomy" id="602034"/>
    <lineage>
        <taxon>Eukaryota</taxon>
        <taxon>Fungi</taxon>
        <taxon>Dikarya</taxon>
        <taxon>Ascomycota</taxon>
        <taxon>Pezizomycotina</taxon>
        <taxon>Leotiomycetes</taxon>
        <taxon>Helotiales</taxon>
        <taxon>Lachnaceae</taxon>
        <taxon>Lachnellula</taxon>
    </lineage>
</organism>
<dbReference type="OrthoDB" id="18234at2759"/>
<gene>
    <name evidence="4" type="primary">FAR11</name>
    <name evidence="4" type="ORF">LSUB1_G005314</name>
</gene>
<evidence type="ECO:0000259" key="2">
    <source>
        <dbReference type="SMART" id="SM01292"/>
    </source>
</evidence>
<dbReference type="InterPro" id="IPR012486">
    <property type="entry name" value="Far11/STRP_N"/>
</dbReference>
<dbReference type="GO" id="GO:0005829">
    <property type="term" value="C:cytosol"/>
    <property type="evidence" value="ECO:0007669"/>
    <property type="project" value="TreeGrafter"/>
</dbReference>
<dbReference type="InterPro" id="IPR040185">
    <property type="entry name" value="Far11/STRP"/>
</dbReference>
<feature type="domain" description="Far11/STRP N-terminal" evidence="2">
    <location>
        <begin position="91"/>
        <end position="358"/>
    </location>
</feature>
<dbReference type="PANTHER" id="PTHR13239:SF4">
    <property type="entry name" value="AT25231P"/>
    <property type="match status" value="1"/>
</dbReference>
<feature type="compositionally biased region" description="Pro residues" evidence="1">
    <location>
        <begin position="50"/>
        <end position="64"/>
    </location>
</feature>
<feature type="region of interest" description="Disordered" evidence="1">
    <location>
        <begin position="1"/>
        <end position="72"/>
    </location>
</feature>
<dbReference type="EMBL" id="QGMJ01000185">
    <property type="protein sequence ID" value="TVY40299.1"/>
    <property type="molecule type" value="Genomic_DNA"/>
</dbReference>
<name>A0A8H8RTI3_9HELO</name>
<dbReference type="Pfam" id="PF07923">
    <property type="entry name" value="N1221"/>
    <property type="match status" value="1"/>
</dbReference>
<dbReference type="Proteomes" id="UP000462212">
    <property type="component" value="Unassembled WGS sequence"/>
</dbReference>
<feature type="region of interest" description="Disordered" evidence="1">
    <location>
        <begin position="766"/>
        <end position="787"/>
    </location>
</feature>
<dbReference type="InterPro" id="IPR021819">
    <property type="entry name" value="Far11/STRP_C"/>
</dbReference>
<keyword evidence="5" id="KW-1185">Reference proteome</keyword>
<protein>
    <submittedName>
        <fullName evidence="4">Factor arrest protein</fullName>
    </submittedName>
</protein>
<evidence type="ECO:0000259" key="3">
    <source>
        <dbReference type="SMART" id="SM01293"/>
    </source>
</evidence>
<evidence type="ECO:0000313" key="4">
    <source>
        <dbReference type="EMBL" id="TVY40299.1"/>
    </source>
</evidence>
<dbReference type="SMART" id="SM01292">
    <property type="entry name" value="N1221"/>
    <property type="match status" value="1"/>
</dbReference>
<feature type="domain" description="Far11/STRP C-terminal" evidence="3">
    <location>
        <begin position="465"/>
        <end position="937"/>
    </location>
</feature>
<proteinExistence type="predicted"/>
<dbReference type="PANTHER" id="PTHR13239">
    <property type="entry name" value="PROTEIN REQUIRED FOR HYPHAL ANASTOMOSIS HAM-2"/>
    <property type="match status" value="1"/>
</dbReference>
<evidence type="ECO:0000256" key="1">
    <source>
        <dbReference type="SAM" id="MobiDB-lite"/>
    </source>
</evidence>
<sequence length="961" mass="108627">MASLWSAKPADPPKDVADVADTGLADVGLAAPQPPTSVPMARPQLQRNQPQPPPPHQPPPPPSPQQVGNPNDSLSLMQLRRIVTDFPKAEAAPFAFTYADTASFEEEIDEWFSYNEAEYKRLLRANDTFVRRWKKFAGITWLDAEARQRESFVEREVNGLLATDLAPMATECQLEHMKFGILLVARAGGIPLLYEVMQNAFKRLWDDDFRENKLMEEDIPFIQDELDNVTTIMYLVIEGVRNDPATLEYPRAKLLGLNPGIVDYLVTITARLRWDEANELPQTRIFLLFWKAILVVFGGAAEVDELKRATAELRDSKSGAGELITASPLDYHIFRQEITSKYPAYTPPQPLLPLEPDNNSILPPLPNRPSRANGANGIIPPLMNVNSSGASILHQPVHIATPAPSPPPSPPVGGKAGKKQNYQTNQNFPFMYPPLDSTSNSAGGKGAAGMQEVLVGHRWEGSDIPKSILEAGELFARRMRMTRAMRQLWDERERFLKFERGWDIENDDVEELDLETILAHKLSMKETKRIKPEVDYGPNPNIDNKLRKKLDLVESLYRNSIPHLQSLVIVLLKAVLANVTALITQPPPSQPQSGLAPGFRSEVNLRVNSAQQQPQRPQDPANIPLPTNADQVELQIDEIEALRSREITAKAVSGILLILLKWFKVSNILKFEYLTQLLLDSNYLPLVLKLFAHQEMDKVVISKTDREDMSFFSFCNLNSKNAPLANDIEPEEESEDDAAPPPIKTRRELPVAEVDDKLPALAFQEGQHAGKREATEDDEFSGEQPSEPVTEFSWRNFFSSINFLRIMQKICKNKAHRNLLLVQYKSSNILKKVTKPAQPDLRLYTLKLFKNQVPYCGRKWRQGNMRIITQVYLHCRPELRDDWLAGSDIDAEVEEALPLEQALRALTHWHNIKRYPDQMGADTKLLEEEHDFFVRELDKMAWLDDGFMDGESVADGAWEVN</sequence>
<dbReference type="SMART" id="SM01293">
    <property type="entry name" value="DUF3402"/>
    <property type="match status" value="1"/>
</dbReference>